<sequence>MQTLFSTPPLALMDNLRVLTHHVLQVLIQSQSQLGRHPLARTSIDSPVLVFGTSTAVALCHAFPQSPGPGSHENYLQALRGTVPLKHAQGVIIASQQLGIHPGTHMAKTARTVGQTWARERRKKVAVRRTKGACMLKLAAALATLGSMTTQEKKSERHGCYAEGTNSPRNGG</sequence>
<comment type="caution">
    <text evidence="2">The sequence shown here is derived from an EMBL/GenBank/DDBJ whole genome shotgun (WGS) entry which is preliminary data.</text>
</comment>
<name>A0A9N7UG94_PLEPL</name>
<evidence type="ECO:0000313" key="3">
    <source>
        <dbReference type="Proteomes" id="UP001153269"/>
    </source>
</evidence>
<dbReference type="AlphaFoldDB" id="A0A9N7UG94"/>
<dbReference type="EMBL" id="CADEAL010001188">
    <property type="protein sequence ID" value="CAB1429937.1"/>
    <property type="molecule type" value="Genomic_DNA"/>
</dbReference>
<organism evidence="2 3">
    <name type="scientific">Pleuronectes platessa</name>
    <name type="common">European plaice</name>
    <dbReference type="NCBI Taxonomy" id="8262"/>
    <lineage>
        <taxon>Eukaryota</taxon>
        <taxon>Metazoa</taxon>
        <taxon>Chordata</taxon>
        <taxon>Craniata</taxon>
        <taxon>Vertebrata</taxon>
        <taxon>Euteleostomi</taxon>
        <taxon>Actinopterygii</taxon>
        <taxon>Neopterygii</taxon>
        <taxon>Teleostei</taxon>
        <taxon>Neoteleostei</taxon>
        <taxon>Acanthomorphata</taxon>
        <taxon>Carangaria</taxon>
        <taxon>Pleuronectiformes</taxon>
        <taxon>Pleuronectoidei</taxon>
        <taxon>Pleuronectidae</taxon>
        <taxon>Pleuronectes</taxon>
    </lineage>
</organism>
<accession>A0A9N7UG94</accession>
<feature type="compositionally biased region" description="Basic and acidic residues" evidence="1">
    <location>
        <begin position="151"/>
        <end position="160"/>
    </location>
</feature>
<proteinExistence type="predicted"/>
<evidence type="ECO:0000313" key="2">
    <source>
        <dbReference type="EMBL" id="CAB1429937.1"/>
    </source>
</evidence>
<feature type="region of interest" description="Disordered" evidence="1">
    <location>
        <begin position="149"/>
        <end position="172"/>
    </location>
</feature>
<gene>
    <name evidence="2" type="ORF">PLEPLA_LOCUS17917</name>
</gene>
<protein>
    <submittedName>
        <fullName evidence="2">Uncharacterized protein</fullName>
    </submittedName>
</protein>
<keyword evidence="3" id="KW-1185">Reference proteome</keyword>
<evidence type="ECO:0000256" key="1">
    <source>
        <dbReference type="SAM" id="MobiDB-lite"/>
    </source>
</evidence>
<reference evidence="2" key="1">
    <citation type="submission" date="2020-03" db="EMBL/GenBank/DDBJ databases">
        <authorList>
            <person name="Weist P."/>
        </authorList>
    </citation>
    <scope>NUCLEOTIDE SEQUENCE</scope>
</reference>
<dbReference type="Proteomes" id="UP001153269">
    <property type="component" value="Unassembled WGS sequence"/>
</dbReference>